<dbReference type="GO" id="GO:0006166">
    <property type="term" value="P:purine ribonucleoside salvage"/>
    <property type="evidence" value="ECO:0007669"/>
    <property type="project" value="TreeGrafter"/>
</dbReference>
<reference evidence="7" key="1">
    <citation type="submission" date="2016-06" db="UniProtKB">
        <authorList>
            <consortium name="WormBaseParasite"/>
        </authorList>
    </citation>
    <scope>IDENTIFICATION</scope>
</reference>
<dbReference type="InterPro" id="IPR016055">
    <property type="entry name" value="A-D-PHexomutase_a/b/a-I/II/III"/>
</dbReference>
<evidence type="ECO:0000256" key="2">
    <source>
        <dbReference type="ARBA" id="ARBA00022842"/>
    </source>
</evidence>
<dbReference type="WBParaSite" id="GPUH_0000929701-mRNA-1">
    <property type="protein sequence ID" value="GPUH_0000929701-mRNA-1"/>
    <property type="gene ID" value="GPUH_0000929701"/>
</dbReference>
<organism evidence="7">
    <name type="scientific">Gongylonema pulchrum</name>
    <dbReference type="NCBI Taxonomy" id="637853"/>
    <lineage>
        <taxon>Eukaryota</taxon>
        <taxon>Metazoa</taxon>
        <taxon>Ecdysozoa</taxon>
        <taxon>Nematoda</taxon>
        <taxon>Chromadorea</taxon>
        <taxon>Rhabditida</taxon>
        <taxon>Spirurina</taxon>
        <taxon>Spiruromorpha</taxon>
        <taxon>Spiruroidea</taxon>
        <taxon>Gongylonematidae</taxon>
        <taxon>Gongylonema</taxon>
    </lineage>
</organism>
<keyword evidence="2" id="KW-0460">Magnesium</keyword>
<dbReference type="AlphaFoldDB" id="A0A183DKP5"/>
<evidence type="ECO:0000313" key="6">
    <source>
        <dbReference type="Proteomes" id="UP000271098"/>
    </source>
</evidence>
<dbReference type="GO" id="GO:0046872">
    <property type="term" value="F:metal ion binding"/>
    <property type="evidence" value="ECO:0007669"/>
    <property type="project" value="UniProtKB-KW"/>
</dbReference>
<dbReference type="InterPro" id="IPR005846">
    <property type="entry name" value="A-D-PHexomutase_a/b/a-III"/>
</dbReference>
<proteinExistence type="predicted"/>
<protein>
    <submittedName>
        <fullName evidence="7">PGM_PMM_III domain-containing protein</fullName>
    </submittedName>
</protein>
<keyword evidence="6" id="KW-1185">Reference proteome</keyword>
<dbReference type="PANTHER" id="PTHR45745:SF1">
    <property type="entry name" value="PHOSPHOGLUCOMUTASE 2B-RELATED"/>
    <property type="match status" value="1"/>
</dbReference>
<dbReference type="SUPFAM" id="SSF53738">
    <property type="entry name" value="Phosphoglucomutase, first 3 domains"/>
    <property type="match status" value="1"/>
</dbReference>
<reference evidence="5 6" key="2">
    <citation type="submission" date="2018-11" db="EMBL/GenBank/DDBJ databases">
        <authorList>
            <consortium name="Pathogen Informatics"/>
        </authorList>
    </citation>
    <scope>NUCLEOTIDE SEQUENCE [LARGE SCALE GENOMIC DNA]</scope>
</reference>
<keyword evidence="3" id="KW-0413">Isomerase</keyword>
<sequence>MGALMSWWVWFCWRERNPKSDPSDVYIVTSTVSSSISRTIAAKEGFKTVQCLTGFKWLGNKTDELRRQGKTVLLAWEESIGFMFGHSLDKDGVTAAATFAEIASYLQSKGVTLSEQLIKIYCE</sequence>
<evidence type="ECO:0000259" key="4">
    <source>
        <dbReference type="Pfam" id="PF02880"/>
    </source>
</evidence>
<dbReference type="Gene3D" id="3.40.120.10">
    <property type="entry name" value="Alpha-D-Glucose-1,6-Bisphosphate, subunit A, domain 3"/>
    <property type="match status" value="1"/>
</dbReference>
<feature type="domain" description="Alpha-D-phosphohexomutase alpha/beta/alpha" evidence="4">
    <location>
        <begin position="21"/>
        <end position="117"/>
    </location>
</feature>
<dbReference type="GO" id="GO:0005634">
    <property type="term" value="C:nucleus"/>
    <property type="evidence" value="ECO:0007669"/>
    <property type="project" value="TreeGrafter"/>
</dbReference>
<dbReference type="Pfam" id="PF02880">
    <property type="entry name" value="PGM_PMM_III"/>
    <property type="match status" value="1"/>
</dbReference>
<evidence type="ECO:0000256" key="1">
    <source>
        <dbReference type="ARBA" id="ARBA00022723"/>
    </source>
</evidence>
<dbReference type="OrthoDB" id="8300170at2759"/>
<dbReference type="PANTHER" id="PTHR45745">
    <property type="entry name" value="PHOSPHOMANNOMUTASE 45A"/>
    <property type="match status" value="1"/>
</dbReference>
<dbReference type="Proteomes" id="UP000271098">
    <property type="component" value="Unassembled WGS sequence"/>
</dbReference>
<dbReference type="GO" id="GO:0005975">
    <property type="term" value="P:carbohydrate metabolic process"/>
    <property type="evidence" value="ECO:0007669"/>
    <property type="project" value="InterPro"/>
</dbReference>
<accession>A0A183DKP5</accession>
<evidence type="ECO:0000313" key="7">
    <source>
        <dbReference type="WBParaSite" id="GPUH_0000929701-mRNA-1"/>
    </source>
</evidence>
<evidence type="ECO:0000313" key="5">
    <source>
        <dbReference type="EMBL" id="VDK70423.1"/>
    </source>
</evidence>
<dbReference type="GO" id="GO:0008973">
    <property type="term" value="F:phosphopentomutase activity"/>
    <property type="evidence" value="ECO:0007669"/>
    <property type="project" value="TreeGrafter"/>
</dbReference>
<gene>
    <name evidence="5" type="ORF">GPUH_LOCUS9289</name>
</gene>
<evidence type="ECO:0000256" key="3">
    <source>
        <dbReference type="ARBA" id="ARBA00023235"/>
    </source>
</evidence>
<dbReference type="EMBL" id="UYRT01029792">
    <property type="protein sequence ID" value="VDK70423.1"/>
    <property type="molecule type" value="Genomic_DNA"/>
</dbReference>
<keyword evidence="1" id="KW-0479">Metal-binding</keyword>
<name>A0A183DKP5_9BILA</name>